<proteinExistence type="predicted"/>
<organism evidence="2 3">
    <name type="scientific">Neofusicoccum ribis</name>
    <dbReference type="NCBI Taxonomy" id="45134"/>
    <lineage>
        <taxon>Eukaryota</taxon>
        <taxon>Fungi</taxon>
        <taxon>Dikarya</taxon>
        <taxon>Ascomycota</taxon>
        <taxon>Pezizomycotina</taxon>
        <taxon>Dothideomycetes</taxon>
        <taxon>Dothideomycetes incertae sedis</taxon>
        <taxon>Botryosphaeriales</taxon>
        <taxon>Botryosphaeriaceae</taxon>
        <taxon>Neofusicoccum</taxon>
    </lineage>
</organism>
<keyword evidence="3" id="KW-1185">Reference proteome</keyword>
<feature type="region of interest" description="Disordered" evidence="1">
    <location>
        <begin position="285"/>
        <end position="330"/>
    </location>
</feature>
<evidence type="ECO:0000313" key="3">
    <source>
        <dbReference type="Proteomes" id="UP001521116"/>
    </source>
</evidence>
<accession>A0ABR3SYS0</accession>
<dbReference type="SUPFAM" id="SSF50630">
    <property type="entry name" value="Acid proteases"/>
    <property type="match status" value="1"/>
</dbReference>
<sequence>MAISAFPDSGSGFNIISKDLVSELGSRINKSGRQLLRLPQGKVWSLGTVSLPFRFKDERTCYPLNFHVMEECVHSCVLGSKFLKATKTLTKYLAKRVTSRMVDIASLFRNRVCLLGSSQERLLGSVNGQAIGALADTGAYVNVISRSSAEQLGLEIKDGKDYRTELQFMDGSVASTSGMTLDVEWKFGTTGESPSHRLNFHVLENLPCDLILCENFLFENDVFSLYEDLFYDHVSESNLLVEIAFIGFPRKTSKESQTKEGQRDATIDQKIDKLLLSRGQNIAGQVDEHPQVQTQPQAQTDGSHGESEISSDANGQGQTPDSNATQNVPRQKRLRILLLFRKFRRA</sequence>
<comment type="caution">
    <text evidence="2">The sequence shown here is derived from an EMBL/GenBank/DDBJ whole genome shotgun (WGS) entry which is preliminary data.</text>
</comment>
<dbReference type="EMBL" id="JAJVDC020000029">
    <property type="protein sequence ID" value="KAL1632489.1"/>
    <property type="molecule type" value="Genomic_DNA"/>
</dbReference>
<reference evidence="2 3" key="1">
    <citation type="submission" date="2024-02" db="EMBL/GenBank/DDBJ databases">
        <title>De novo assembly and annotation of 12 fungi associated with fruit tree decline syndrome in Ontario, Canada.</title>
        <authorList>
            <person name="Sulman M."/>
            <person name="Ellouze W."/>
            <person name="Ilyukhin E."/>
        </authorList>
    </citation>
    <scope>NUCLEOTIDE SEQUENCE [LARGE SCALE GENOMIC DNA]</scope>
    <source>
        <strain evidence="2 3">M1-105</strain>
    </source>
</reference>
<gene>
    <name evidence="2" type="ORF">SLS56_003568</name>
</gene>
<dbReference type="Pfam" id="PF13975">
    <property type="entry name" value="gag-asp_proteas"/>
    <property type="match status" value="1"/>
</dbReference>
<feature type="compositionally biased region" description="Polar residues" evidence="1">
    <location>
        <begin position="291"/>
        <end position="329"/>
    </location>
</feature>
<dbReference type="InterPro" id="IPR021109">
    <property type="entry name" value="Peptidase_aspartic_dom_sf"/>
</dbReference>
<dbReference type="CDD" id="cd00303">
    <property type="entry name" value="retropepsin_like"/>
    <property type="match status" value="2"/>
</dbReference>
<dbReference type="Proteomes" id="UP001521116">
    <property type="component" value="Unassembled WGS sequence"/>
</dbReference>
<name>A0ABR3SYS0_9PEZI</name>
<evidence type="ECO:0000256" key="1">
    <source>
        <dbReference type="SAM" id="MobiDB-lite"/>
    </source>
</evidence>
<evidence type="ECO:0000313" key="2">
    <source>
        <dbReference type="EMBL" id="KAL1632489.1"/>
    </source>
</evidence>
<evidence type="ECO:0008006" key="4">
    <source>
        <dbReference type="Google" id="ProtNLM"/>
    </source>
</evidence>
<protein>
    <recommendedName>
        <fullName evidence="4">Peptidase A2 domain-containing protein</fullName>
    </recommendedName>
</protein>
<dbReference type="Gene3D" id="2.40.70.10">
    <property type="entry name" value="Acid Proteases"/>
    <property type="match status" value="2"/>
</dbReference>